<dbReference type="InterPro" id="IPR011989">
    <property type="entry name" value="ARM-like"/>
</dbReference>
<accession>A0A9P5SNJ1</accession>
<dbReference type="SUPFAM" id="SSF49899">
    <property type="entry name" value="Concanavalin A-like lectins/glucanases"/>
    <property type="match status" value="1"/>
</dbReference>
<feature type="compositionally biased region" description="Low complexity" evidence="2">
    <location>
        <begin position="215"/>
        <end position="226"/>
    </location>
</feature>
<feature type="compositionally biased region" description="Polar residues" evidence="2">
    <location>
        <begin position="1755"/>
        <end position="1771"/>
    </location>
</feature>
<evidence type="ECO:0000259" key="3">
    <source>
        <dbReference type="Pfam" id="PF15787"/>
    </source>
</evidence>
<comment type="caution">
    <text evidence="4">The sequence shown here is derived from an EMBL/GenBank/DDBJ whole genome shotgun (WGS) entry which is preliminary data.</text>
</comment>
<dbReference type="Gene3D" id="1.25.10.10">
    <property type="entry name" value="Leucine-rich Repeat Variant"/>
    <property type="match status" value="2"/>
</dbReference>
<dbReference type="EMBL" id="JAAAUY010000183">
    <property type="protein sequence ID" value="KAF9333769.1"/>
    <property type="molecule type" value="Genomic_DNA"/>
</dbReference>
<dbReference type="InterPro" id="IPR000225">
    <property type="entry name" value="Armadillo"/>
</dbReference>
<feature type="compositionally biased region" description="Low complexity" evidence="2">
    <location>
        <begin position="249"/>
        <end position="270"/>
    </location>
</feature>
<dbReference type="InterPro" id="IPR050865">
    <property type="entry name" value="BEACH_Domain"/>
</dbReference>
<feature type="compositionally biased region" description="Polar residues" evidence="2">
    <location>
        <begin position="1778"/>
        <end position="1797"/>
    </location>
</feature>
<feature type="region of interest" description="Disordered" evidence="2">
    <location>
        <begin position="2214"/>
        <end position="2289"/>
    </location>
</feature>
<feature type="domain" description="DUF4704" evidence="3">
    <location>
        <begin position="2074"/>
        <end position="2219"/>
    </location>
</feature>
<feature type="compositionally biased region" description="Low complexity" evidence="2">
    <location>
        <begin position="2785"/>
        <end position="2798"/>
    </location>
</feature>
<feature type="region of interest" description="Disordered" evidence="2">
    <location>
        <begin position="343"/>
        <end position="423"/>
    </location>
</feature>
<feature type="region of interest" description="Disordered" evidence="2">
    <location>
        <begin position="2622"/>
        <end position="2692"/>
    </location>
</feature>
<name>A0A9P5SNJ1_9FUNG</name>
<evidence type="ECO:0000256" key="2">
    <source>
        <dbReference type="SAM" id="MobiDB-lite"/>
    </source>
</evidence>
<evidence type="ECO:0000256" key="1">
    <source>
        <dbReference type="SAM" id="Coils"/>
    </source>
</evidence>
<feature type="compositionally biased region" description="Pro residues" evidence="2">
    <location>
        <begin position="201"/>
        <end position="210"/>
    </location>
</feature>
<dbReference type="Proteomes" id="UP000696485">
    <property type="component" value="Unassembled WGS sequence"/>
</dbReference>
<protein>
    <recommendedName>
        <fullName evidence="3">DUF4704 domain-containing protein</fullName>
    </recommendedName>
</protein>
<feature type="region of interest" description="Disordered" evidence="2">
    <location>
        <begin position="1751"/>
        <end position="1797"/>
    </location>
</feature>
<dbReference type="InterPro" id="IPR013320">
    <property type="entry name" value="ConA-like_dom_sf"/>
</dbReference>
<dbReference type="InterPro" id="IPR016024">
    <property type="entry name" value="ARM-type_fold"/>
</dbReference>
<feature type="compositionally biased region" description="Basic and acidic residues" evidence="2">
    <location>
        <begin position="2214"/>
        <end position="2229"/>
    </location>
</feature>
<feature type="region of interest" description="Disordered" evidence="2">
    <location>
        <begin position="1158"/>
        <end position="1201"/>
    </location>
</feature>
<reference evidence="4" key="1">
    <citation type="journal article" date="2020" name="Fungal Divers.">
        <title>Resolving the Mortierellaceae phylogeny through synthesis of multi-gene phylogenetics and phylogenomics.</title>
        <authorList>
            <person name="Vandepol N."/>
            <person name="Liber J."/>
            <person name="Desiro A."/>
            <person name="Na H."/>
            <person name="Kennedy M."/>
            <person name="Barry K."/>
            <person name="Grigoriev I.V."/>
            <person name="Miller A.N."/>
            <person name="O'Donnell K."/>
            <person name="Stajich J.E."/>
            <person name="Bonito G."/>
        </authorList>
    </citation>
    <scope>NUCLEOTIDE SEQUENCE</scope>
    <source>
        <strain evidence="4">NVP1</strain>
    </source>
</reference>
<dbReference type="Gene3D" id="2.60.120.200">
    <property type="match status" value="1"/>
</dbReference>
<evidence type="ECO:0000313" key="5">
    <source>
        <dbReference type="Proteomes" id="UP000696485"/>
    </source>
</evidence>
<feature type="compositionally biased region" description="Low complexity" evidence="2">
    <location>
        <begin position="2675"/>
        <end position="2687"/>
    </location>
</feature>
<gene>
    <name evidence="4" type="ORF">BG006_003178</name>
</gene>
<feature type="region of interest" description="Disordered" evidence="2">
    <location>
        <begin position="1256"/>
        <end position="1299"/>
    </location>
</feature>
<organism evidence="4 5">
    <name type="scientific">Podila minutissima</name>
    <dbReference type="NCBI Taxonomy" id="64525"/>
    <lineage>
        <taxon>Eukaryota</taxon>
        <taxon>Fungi</taxon>
        <taxon>Fungi incertae sedis</taxon>
        <taxon>Mucoromycota</taxon>
        <taxon>Mortierellomycotina</taxon>
        <taxon>Mortierellomycetes</taxon>
        <taxon>Mortierellales</taxon>
        <taxon>Mortierellaceae</taxon>
        <taxon>Podila</taxon>
    </lineage>
</organism>
<dbReference type="PANTHER" id="PTHR13743:SF123">
    <property type="entry name" value="PROTEIN FAN"/>
    <property type="match status" value="1"/>
</dbReference>
<feature type="coiled-coil region" evidence="1">
    <location>
        <begin position="2472"/>
        <end position="2506"/>
    </location>
</feature>
<feature type="compositionally biased region" description="Low complexity" evidence="2">
    <location>
        <begin position="1257"/>
        <end position="1275"/>
    </location>
</feature>
<feature type="region of interest" description="Disordered" evidence="2">
    <location>
        <begin position="1523"/>
        <end position="1564"/>
    </location>
</feature>
<dbReference type="Pfam" id="PF15787">
    <property type="entry name" value="DUF4704"/>
    <property type="match status" value="1"/>
</dbReference>
<keyword evidence="5" id="KW-1185">Reference proteome</keyword>
<evidence type="ECO:0000313" key="4">
    <source>
        <dbReference type="EMBL" id="KAF9333769.1"/>
    </source>
</evidence>
<feature type="region of interest" description="Disordered" evidence="2">
    <location>
        <begin position="2763"/>
        <end position="2837"/>
    </location>
</feature>
<dbReference type="SMART" id="SM00185">
    <property type="entry name" value="ARM"/>
    <property type="match status" value="4"/>
</dbReference>
<dbReference type="InterPro" id="IPR031570">
    <property type="entry name" value="NBEA/BDCP_DUF4704"/>
</dbReference>
<proteinExistence type="predicted"/>
<sequence length="2837" mass="311186">MHSGDVQTVAQRLDVFLDTFEEAYQEMIPQAALEQTEVSTEKIYGDCSEIMTTLFNAIERETSLKKADRAKCMQEPMNKALLLINLILKEEKYRRQVSESPNFISRLLALLEKPGPPETKILFLRIVATIGESDRNKIEIAKMEGYKKILRLLISDNPELTQEVVTTVNHLLEFSNDHPDIADLALVAPGLKASVSHPDLPTDPPRPSLPFNPKSLLSRSSVQLSRPQAQDASLPPRPKSVIMDRHISRGPSPFDSPRRPSSNSPSLKSFSGIDRVSQAISEVRGMFVQELGKIFPQLKDQDGLGILGMGSDESGVSSSEKHYIPNEEQIRFTIAYYSQLMASGDSTEEPETQEPTDHPDPPTEPEAVSSKSSQRLGDTLGNERPNRGRRGTLKKTASTPDFRVAQKPALLARRNSEDKQLSEVSWATRGAAVELAQEEEMMRKSQPDNVLKEFMRTQGALKSLMTILSESPPSLQNVSVSKKSSKNLISTGTRLATKIDIMETVCKVLFQNSANQCEFKAMDGYTTLLKVFDDIVVPGHMKGVDGELATQTQIQTQAQTDDSGSVVSIDSHSTGRLPESQSGVLHGRSSSTVPVSKRGLLLGSLLAVFFDLALDGSARDMVQNMDAFHFLFRLLLESKQLDVRQQALYAIQDLISLNSLNAVAAWRCGQVDAIIALLRTALSHHSTSTSLYEAQWDLANELGFDANSTTSRSVVFSRIQYFDHFIVSEDTGAVADMVENGSPVYQYVVALSRLLEYISVMLVQDNAIILYELSRLIMEIEFPDESSIVINIVLRSIGRIVSDMVARGVSVEEKFASIYLQIVRRIVDNQGKNPNATLSDLDEQEQELRDSVHTEQRLLTLHVLGLVLKGMGSSIDVFDILQGFDVLASTILLEKRSCHHAQRSRMSQPPNTYAESLAASQLCQDCFRSDIVVSDLALWIFRDLALQEPDNGSVTTWMIHLLKSTLAGIEELRRQTESVKLKSRFNSGFLHIIPDLQQDQAHALLAYLYTKICGTVSLIFRKSGNSKLAFGEACGMQILLSILSSAQHQDIATAALVAIGDFFAGYEGTKALLGDKFGYDGFLEIVLDSCRPLDKVCCEIVLEVATVGNVMSVKSRPHVESDRSIYCTEVWPFIGELSDPQLRFHAAHPFTNARKVGDRNSFRIPEPSPVSGIERRPGSRMYPTNGRGTPSRPSSVYLEESADSSVNGATLVTAILQTGSSTTGTSGVSTNNTGPVTGANRYSIFGMPSWPNSAAPSISISTAQDDSSSPSSSSSKVGDTEAIAAGSSRRSSVHLHRSGLSTPVPIADSTDFHPSVPGATIVLKALQPPTKDRGGVVANRKRSNSRNLGGFGLNTTNLGFQSVMPSERMAFKQLAGIVFRDADAARMTLRLLGRIIACNNPKLATDYFNLLMLLMEVTPRNKELLGSNDGLRFMLQILFGQGLRNDGLGIAAAGYPYLPKPTDPPYVDLVPAMGAYDISVDDVRMLFDAVYDPLDMFLRLTSDNALAKPPLVSDIKDQLAPLPELPTQFGKDQGSKRNSARPRSESVGTFPSDSGRKVGGNRNIGASSSSLVGPQINPLFIGEMEQQMMYAIEKISERVDPPAYFNFNGLNASLTTYPGTVEKVISAKGGYTVSVWIKVTAFLEKETGLFCYEEENGTRTIFELYFKSLDQSNRFCLCVRTQHYPSPPEDYVFDRFDFAETGIWHHIVFVHHKTMKLMVDGCTIQSYGTFNQRRQDKDSVMLGVFGRKGRHAMSGSANSPNFSESASTHSVLSAVPHDTSSQRQNLAPSGSQPAPAITTSAEPSLGYFCGQADKVHFLQGEWDQATAEKVYNLGPSSTESWKSHDIKSTVITVLDPEEFKRDMEKTEQLKEVPRSGSKVASQLVPSLSDAANSCDDRFHLTHGVLQGGCTIHKTQAMRNLIGEVGGIQLCFRFLEMSPSHLQLVGLRVISNLLYKSPENLVHFQTELNGYEIMYELLMNTVAELSIEHFGVLFDIAINGMIKDEHLILSNMPCVQLILRLLPSVADSVQGYILRTLVDLIVESSENMHLWRSSFGMTTLFDLLRSLPAHLRPFLMWTLESMVDGITVQELGLLIGFIGHEEPDLFEVRRDIIEMLFKRMTTDHYLVDLLGCGLEGVTVLIGLLDSPNEHFRVLILKMIGILLNDNTKSGKAALDRPNIGIALIRSTLEKYPLSMDVIQVLLGLAQNSYRCDPVYRPDKASSRKSAEKGHGSSLTGPPVPPKDIPVVQGSTAPALQDHGLSLDENSPSAPHGQVDHSSPRKYSHASLNGSFIKPSTIPEMARISGTPKRTASPAVSITGGAGGAKITDELTYASMIRLILELTGSLPHTDLVTHTLTDLKRLLTSENMRILWEAGWVNWAASFIMDKTKVRVTSAAENLSYNRAMGVLDGIMQKMMIFDLSRKGSVTVRNKGKLVTRDEDVGVQLRLTEAALAWFDKNPNLDTDAANVICKGLVILFRRVEELSKQFEEKQRQQEKARQEALEHERSLRAQHLAQEQERERIALEAVSSALSGVLNNLGTASGDDFETKSVLFKADEGDTDAEELSVERGEESLSGSDGADVMMGPGAPLSGATSPAGSSTSTLSLPLSTFSAAVVASENNNAHSRGYRTSGQHTRDSFESSGLSRSPAVGRHGSMEESHTPVSYQPHHHRHQTNRRYQQLQSRSSSSTPPALLDHTSAMLMMHHHDVTSGAGIFWPPLVLYEHFANCINNLACYNNSAIRSAMKSSGLFKIRDSLIEKLGSLRKESNAGSSSSLAAPYPSTPNIGPGSPSSPALSSSGTKTKDPSHGQHSHLNSSSHRKRQSQRANPSGLGLSLQQF</sequence>
<feature type="region of interest" description="Disordered" evidence="2">
    <location>
        <begin position="557"/>
        <end position="591"/>
    </location>
</feature>
<feature type="region of interest" description="Disordered" evidence="2">
    <location>
        <begin position="196"/>
        <end position="270"/>
    </location>
</feature>
<keyword evidence="1" id="KW-0175">Coiled coil</keyword>
<dbReference type="SUPFAM" id="SSF48371">
    <property type="entry name" value="ARM repeat"/>
    <property type="match status" value="2"/>
</dbReference>
<feature type="compositionally biased region" description="Low complexity" evidence="2">
    <location>
        <begin position="2584"/>
        <end position="2602"/>
    </location>
</feature>
<feature type="region of interest" description="Disordered" evidence="2">
    <location>
        <begin position="2554"/>
        <end position="2602"/>
    </location>
</feature>
<feature type="compositionally biased region" description="Polar residues" evidence="2">
    <location>
        <begin position="561"/>
        <end position="591"/>
    </location>
</feature>
<dbReference type="PANTHER" id="PTHR13743">
    <property type="entry name" value="BEIGE/BEACH-RELATED"/>
    <property type="match status" value="1"/>
</dbReference>